<accession>A0AAJ3HRG3</accession>
<dbReference type="Proteomes" id="UP000078250">
    <property type="component" value="Unassembled WGS sequence"/>
</dbReference>
<dbReference type="GO" id="GO:0044096">
    <property type="term" value="C:type IV pilus"/>
    <property type="evidence" value="ECO:0007669"/>
    <property type="project" value="TreeGrafter"/>
</dbReference>
<reference evidence="5 6" key="1">
    <citation type="submission" date="2016-04" db="EMBL/GenBank/DDBJ databases">
        <title>ATOL: Assembling a taxonomically balanced genome-scale reconstruction of the evolutionary history of the Enterobacteriaceae.</title>
        <authorList>
            <person name="Plunkett G.III."/>
            <person name="Neeno-Eckwall E.C."/>
            <person name="Glasner J.D."/>
            <person name="Perna N.T."/>
        </authorList>
    </citation>
    <scope>NUCLEOTIDE SEQUENCE [LARGE SCALE GENOMIC DNA]</scope>
    <source>
        <strain evidence="5 6">ATCC 700826</strain>
    </source>
</reference>
<keyword evidence="4" id="KW-1133">Transmembrane helix</keyword>
<dbReference type="InterPro" id="IPR045584">
    <property type="entry name" value="Pilin-like"/>
</dbReference>
<name>A0AAJ3HRG3_PROHU</name>
<dbReference type="Gene3D" id="3.30.700.10">
    <property type="entry name" value="Glycoprotein, Type 4 Pilin"/>
    <property type="match status" value="1"/>
</dbReference>
<evidence type="ECO:0000313" key="5">
    <source>
        <dbReference type="EMBL" id="OAT45628.1"/>
    </source>
</evidence>
<keyword evidence="4" id="KW-0812">Transmembrane</keyword>
<evidence type="ECO:0000256" key="3">
    <source>
        <dbReference type="ARBA" id="ARBA00022481"/>
    </source>
</evidence>
<evidence type="ECO:0000256" key="4">
    <source>
        <dbReference type="SAM" id="Phobius"/>
    </source>
</evidence>
<protein>
    <submittedName>
        <fullName evidence="5">Type IV pilin</fullName>
    </submittedName>
</protein>
<proteinExistence type="inferred from homology"/>
<dbReference type="Pfam" id="PF07963">
    <property type="entry name" value="N_methyl"/>
    <property type="match status" value="1"/>
</dbReference>
<evidence type="ECO:0000313" key="6">
    <source>
        <dbReference type="Proteomes" id="UP000078250"/>
    </source>
</evidence>
<dbReference type="AlphaFoldDB" id="A0AAJ3HRG3"/>
<dbReference type="GO" id="GO:0016020">
    <property type="term" value="C:membrane"/>
    <property type="evidence" value="ECO:0007669"/>
    <property type="project" value="UniProtKB-SubCell"/>
</dbReference>
<dbReference type="GO" id="GO:0043107">
    <property type="term" value="P:type IV pilus-dependent motility"/>
    <property type="evidence" value="ECO:0007669"/>
    <property type="project" value="TreeGrafter"/>
</dbReference>
<dbReference type="SUPFAM" id="SSF54523">
    <property type="entry name" value="Pili subunits"/>
    <property type="match status" value="1"/>
</dbReference>
<dbReference type="NCBIfam" id="TIGR02532">
    <property type="entry name" value="IV_pilin_GFxxxE"/>
    <property type="match status" value="1"/>
</dbReference>
<keyword evidence="4" id="KW-0472">Membrane</keyword>
<dbReference type="EMBL" id="LXEV01000031">
    <property type="protein sequence ID" value="OAT45628.1"/>
    <property type="molecule type" value="Genomic_DNA"/>
</dbReference>
<gene>
    <name evidence="5" type="ORF">M997_2805</name>
</gene>
<dbReference type="NCBIfam" id="NF007862">
    <property type="entry name" value="PRK10574.1"/>
    <property type="match status" value="1"/>
</dbReference>
<feature type="transmembrane region" description="Helical" evidence="4">
    <location>
        <begin position="20"/>
        <end position="41"/>
    </location>
</feature>
<organism evidence="5 6">
    <name type="scientific">Proteus hauseri ATCC 700826</name>
    <dbReference type="NCBI Taxonomy" id="1354271"/>
    <lineage>
        <taxon>Bacteria</taxon>
        <taxon>Pseudomonadati</taxon>
        <taxon>Pseudomonadota</taxon>
        <taxon>Gammaproteobacteria</taxon>
        <taxon>Enterobacterales</taxon>
        <taxon>Morganellaceae</taxon>
        <taxon>Proteus</taxon>
    </lineage>
</organism>
<comment type="similarity">
    <text evidence="2">Belongs to the N-Me-Phe pilin family.</text>
</comment>
<sequence length="153" mass="17069">MNSPNSHSLSYHSSEVGFTLMELMIVIAIISILSSVAIPAYQGYIQKAALTDVLQTISPYRSAVELCQYEMGHYNTCQSDSPFMPKQFRSRYIDNITVVNGVISTKGNAQLKGLTIIMAPEKTSTHYLAEWKTTCTSSNEILQKQCTEILKSY</sequence>
<dbReference type="PANTHER" id="PTHR30093:SF34">
    <property type="entry name" value="PREPILIN PEPTIDASE-DEPENDENT PROTEIN D"/>
    <property type="match status" value="1"/>
</dbReference>
<comment type="subcellular location">
    <subcellularLocation>
        <location evidence="1">Membrane</location>
        <topology evidence="1">Single-pass membrane protein</topology>
    </subcellularLocation>
</comment>
<dbReference type="RefSeq" id="WP_064720720.1">
    <property type="nucleotide sequence ID" value="NZ_LXEV01000031.1"/>
</dbReference>
<comment type="caution">
    <text evidence="5">The sequence shown here is derived from an EMBL/GenBank/DDBJ whole genome shotgun (WGS) entry which is preliminary data.</text>
</comment>
<evidence type="ECO:0000256" key="2">
    <source>
        <dbReference type="ARBA" id="ARBA00005233"/>
    </source>
</evidence>
<keyword evidence="6" id="KW-1185">Reference proteome</keyword>
<evidence type="ECO:0000256" key="1">
    <source>
        <dbReference type="ARBA" id="ARBA00004167"/>
    </source>
</evidence>
<dbReference type="PANTHER" id="PTHR30093">
    <property type="entry name" value="GENERAL SECRETION PATHWAY PROTEIN G"/>
    <property type="match status" value="1"/>
</dbReference>
<dbReference type="InterPro" id="IPR012902">
    <property type="entry name" value="N_methyl_site"/>
</dbReference>
<keyword evidence="3" id="KW-0488">Methylation</keyword>